<keyword evidence="14" id="KW-1185">Reference proteome</keyword>
<dbReference type="SUPFAM" id="SSF47364">
    <property type="entry name" value="Domain of the SRP/SRP receptor G-proteins"/>
    <property type="match status" value="1"/>
</dbReference>
<protein>
    <recommendedName>
        <fullName evidence="9">Signal recognition particle receptor FtsY</fullName>
        <shortName evidence="9">SRP receptor</shortName>
        <ecNumber evidence="9">3.6.5.4</ecNumber>
    </recommendedName>
</protein>
<dbReference type="Pfam" id="PF02881">
    <property type="entry name" value="SRP54_N"/>
    <property type="match status" value="1"/>
</dbReference>
<feature type="domain" description="SRP54-type proteins GTP-binding" evidence="11">
    <location>
        <begin position="102"/>
        <end position="303"/>
    </location>
</feature>
<name>A0A5D6WDG2_9FIRM</name>
<dbReference type="GO" id="GO:0005737">
    <property type="term" value="C:cytoplasm"/>
    <property type="evidence" value="ECO:0007669"/>
    <property type="project" value="UniProtKB-SubCell"/>
</dbReference>
<dbReference type="InterPro" id="IPR042101">
    <property type="entry name" value="SRP54_N_sf"/>
</dbReference>
<evidence type="ECO:0000259" key="12">
    <source>
        <dbReference type="SMART" id="SM00963"/>
    </source>
</evidence>
<evidence type="ECO:0000256" key="8">
    <source>
        <dbReference type="ARBA" id="ARBA00048027"/>
    </source>
</evidence>
<evidence type="ECO:0000256" key="6">
    <source>
        <dbReference type="ARBA" id="ARBA00023136"/>
    </source>
</evidence>
<dbReference type="Gene3D" id="1.20.120.140">
    <property type="entry name" value="Signal recognition particle SRP54, nucleotide-binding domain"/>
    <property type="match status" value="1"/>
</dbReference>
<dbReference type="GO" id="GO:0003924">
    <property type="term" value="F:GTPase activity"/>
    <property type="evidence" value="ECO:0007669"/>
    <property type="project" value="UniProtKB-UniRule"/>
</dbReference>
<dbReference type="InterPro" id="IPR027417">
    <property type="entry name" value="P-loop_NTPase"/>
</dbReference>
<evidence type="ECO:0000256" key="3">
    <source>
        <dbReference type="ARBA" id="ARBA00022741"/>
    </source>
</evidence>
<evidence type="ECO:0000256" key="5">
    <source>
        <dbReference type="ARBA" id="ARBA00023134"/>
    </source>
</evidence>
<evidence type="ECO:0000256" key="7">
    <source>
        <dbReference type="ARBA" id="ARBA00023170"/>
    </source>
</evidence>
<dbReference type="InterPro" id="IPR013822">
    <property type="entry name" value="Signal_recog_particl_SRP54_hlx"/>
</dbReference>
<sequence length="305" mass="32889">MGFFDKLKKGLNKTRENLTNKIEKLVIGYADIDEDFLEELEETLIMADVGVQTTDALMTAVRKGIKKKEINTPEDLKPFLQKTIVDILNRGEDTTRKAAEGPTVLLVIGVNGAGKTTTIGKLSAYYKEQGKSVMLAAADTFRAAAIDQLEVWGQRTGVPVIKHEEGSDPAAVAFDAVKAAKARGIDMLIIDTAGRLQTKSNLMQELEKINRVIGREIPGAPHETLLVLDATTGQNAISQAELFTKAAPISGVVLTKLDGTAKGGVVIGIKNQLSMPVKWIGVGEGVEDLRPFNADDFAKALFEGE</sequence>
<feature type="domain" description="Signal recognition particle SRP54 helical bundle" evidence="12">
    <location>
        <begin position="7"/>
        <end position="88"/>
    </location>
</feature>
<dbReference type="NCBIfam" id="TIGR00064">
    <property type="entry name" value="ftsY"/>
    <property type="match status" value="1"/>
</dbReference>
<evidence type="ECO:0000259" key="11">
    <source>
        <dbReference type="SMART" id="SM00962"/>
    </source>
</evidence>
<comment type="caution">
    <text evidence="13">The sequence shown here is derived from an EMBL/GenBank/DDBJ whole genome shotgun (WGS) entry which is preliminary data.</text>
</comment>
<dbReference type="Gene3D" id="3.40.50.300">
    <property type="entry name" value="P-loop containing nucleotide triphosphate hydrolases"/>
    <property type="match status" value="1"/>
</dbReference>
<comment type="subcellular location">
    <subcellularLocation>
        <location evidence="9">Cell membrane</location>
        <topology evidence="9">Peripheral membrane protein</topology>
        <orientation evidence="9">Cytoplasmic side</orientation>
    </subcellularLocation>
    <subcellularLocation>
        <location evidence="9">Cytoplasm</location>
    </subcellularLocation>
</comment>
<dbReference type="PANTHER" id="PTHR43134">
    <property type="entry name" value="SIGNAL RECOGNITION PARTICLE RECEPTOR SUBUNIT ALPHA"/>
    <property type="match status" value="1"/>
</dbReference>
<dbReference type="InterPro" id="IPR004390">
    <property type="entry name" value="SR_rcpt_FtsY"/>
</dbReference>
<evidence type="ECO:0000256" key="9">
    <source>
        <dbReference type="HAMAP-Rule" id="MF_00920"/>
    </source>
</evidence>
<dbReference type="GO" id="GO:0005047">
    <property type="term" value="F:signal recognition particle binding"/>
    <property type="evidence" value="ECO:0007669"/>
    <property type="project" value="TreeGrafter"/>
</dbReference>
<dbReference type="SMART" id="SM00962">
    <property type="entry name" value="SRP54"/>
    <property type="match status" value="1"/>
</dbReference>
<keyword evidence="6 9" id="KW-0472">Membrane</keyword>
<dbReference type="SMART" id="SM00963">
    <property type="entry name" value="SRP54_N"/>
    <property type="match status" value="1"/>
</dbReference>
<keyword evidence="3 9" id="KW-0547">Nucleotide-binding</keyword>
<keyword evidence="2 9" id="KW-0963">Cytoplasm</keyword>
<evidence type="ECO:0000256" key="4">
    <source>
        <dbReference type="ARBA" id="ARBA00022801"/>
    </source>
</evidence>
<dbReference type="InterPro" id="IPR000897">
    <property type="entry name" value="SRP54_GTPase_dom"/>
</dbReference>
<evidence type="ECO:0000259" key="10">
    <source>
        <dbReference type="SMART" id="SM00382"/>
    </source>
</evidence>
<dbReference type="GO" id="GO:0006614">
    <property type="term" value="P:SRP-dependent cotranslational protein targeting to membrane"/>
    <property type="evidence" value="ECO:0007669"/>
    <property type="project" value="InterPro"/>
</dbReference>
<dbReference type="EMBL" id="VTOY01000001">
    <property type="protein sequence ID" value="TYZ24574.1"/>
    <property type="molecule type" value="Genomic_DNA"/>
</dbReference>
<evidence type="ECO:0000256" key="2">
    <source>
        <dbReference type="ARBA" id="ARBA00022490"/>
    </source>
</evidence>
<dbReference type="GO" id="GO:0005525">
    <property type="term" value="F:GTP binding"/>
    <property type="evidence" value="ECO:0007669"/>
    <property type="project" value="UniProtKB-UniRule"/>
</dbReference>
<dbReference type="GO" id="GO:0005886">
    <property type="term" value="C:plasma membrane"/>
    <property type="evidence" value="ECO:0007669"/>
    <property type="project" value="UniProtKB-SubCell"/>
</dbReference>
<feature type="binding site" evidence="9">
    <location>
        <begin position="109"/>
        <end position="116"/>
    </location>
    <ligand>
        <name>GTP</name>
        <dbReference type="ChEBI" id="CHEBI:37565"/>
    </ligand>
</feature>
<dbReference type="EC" id="3.6.5.4" evidence="9"/>
<dbReference type="CDD" id="cd17874">
    <property type="entry name" value="FtsY"/>
    <property type="match status" value="1"/>
</dbReference>
<feature type="binding site" evidence="9">
    <location>
        <begin position="255"/>
        <end position="258"/>
    </location>
    <ligand>
        <name>GTP</name>
        <dbReference type="ChEBI" id="CHEBI:37565"/>
    </ligand>
</feature>
<dbReference type="FunFam" id="1.20.120.140:FF:000002">
    <property type="entry name" value="Signal recognition particle receptor FtsY"/>
    <property type="match status" value="1"/>
</dbReference>
<evidence type="ECO:0000256" key="1">
    <source>
        <dbReference type="ARBA" id="ARBA00022475"/>
    </source>
</evidence>
<reference evidence="13 14" key="1">
    <citation type="submission" date="2019-08" db="EMBL/GenBank/DDBJ databases">
        <title>Selenomonas sp. mPRGC5 and Selenomonas sp. mPRGC8 isolated from ruminal fluid of dairy goat (Capra hircus).</title>
        <authorList>
            <person name="Poothong S."/>
            <person name="Nuengjamnong C."/>
            <person name="Tanasupawat S."/>
        </authorList>
    </citation>
    <scope>NUCLEOTIDE SEQUENCE [LARGE SCALE GENOMIC DNA]</scope>
    <source>
        <strain evidence="14">mPRGC5</strain>
    </source>
</reference>
<dbReference type="HAMAP" id="MF_00920">
    <property type="entry name" value="FtsY"/>
    <property type="match status" value="1"/>
</dbReference>
<dbReference type="Proteomes" id="UP000323646">
    <property type="component" value="Unassembled WGS sequence"/>
</dbReference>
<organism evidence="13 14">
    <name type="scientific">Selenomonas ruminis</name>
    <dbReference type="NCBI Taxonomy" id="2593411"/>
    <lineage>
        <taxon>Bacteria</taxon>
        <taxon>Bacillati</taxon>
        <taxon>Bacillota</taxon>
        <taxon>Negativicutes</taxon>
        <taxon>Selenomonadales</taxon>
        <taxon>Selenomonadaceae</taxon>
        <taxon>Selenomonas</taxon>
    </lineage>
</organism>
<keyword evidence="7 9" id="KW-0675">Receptor</keyword>
<dbReference type="RefSeq" id="WP_149170207.1">
    <property type="nucleotide sequence ID" value="NZ_VTOY01000001.1"/>
</dbReference>
<dbReference type="SMART" id="SM00382">
    <property type="entry name" value="AAA"/>
    <property type="match status" value="1"/>
</dbReference>
<evidence type="ECO:0000313" key="14">
    <source>
        <dbReference type="Proteomes" id="UP000323646"/>
    </source>
</evidence>
<dbReference type="PANTHER" id="PTHR43134:SF1">
    <property type="entry name" value="SIGNAL RECOGNITION PARTICLE RECEPTOR SUBUNIT ALPHA"/>
    <property type="match status" value="1"/>
</dbReference>
<feature type="domain" description="AAA+ ATPase" evidence="10">
    <location>
        <begin position="101"/>
        <end position="248"/>
    </location>
</feature>
<dbReference type="FunFam" id="3.40.50.300:FF:000053">
    <property type="entry name" value="Signal recognition particle receptor FtsY"/>
    <property type="match status" value="1"/>
</dbReference>
<keyword evidence="1 9" id="KW-1003">Cell membrane</keyword>
<dbReference type="SUPFAM" id="SSF52540">
    <property type="entry name" value="P-loop containing nucleoside triphosphate hydrolases"/>
    <property type="match status" value="1"/>
</dbReference>
<comment type="subunit">
    <text evidence="9">Part of the signal recognition particle protein translocation system, which is composed of SRP and FtsY.</text>
</comment>
<dbReference type="OrthoDB" id="9804720at2"/>
<proteinExistence type="inferred from homology"/>
<dbReference type="Pfam" id="PF00448">
    <property type="entry name" value="SRP54"/>
    <property type="match status" value="1"/>
</dbReference>
<comment type="similarity">
    <text evidence="9">Belongs to the GTP-binding SRP family. FtsY subfamily.</text>
</comment>
<dbReference type="AlphaFoldDB" id="A0A5D6WDG2"/>
<dbReference type="InterPro" id="IPR003593">
    <property type="entry name" value="AAA+_ATPase"/>
</dbReference>
<gene>
    <name evidence="9 13" type="primary">ftsY</name>
    <name evidence="13" type="ORF">FZ040_00560</name>
</gene>
<evidence type="ECO:0000313" key="13">
    <source>
        <dbReference type="EMBL" id="TYZ24574.1"/>
    </source>
</evidence>
<keyword evidence="4 9" id="KW-0378">Hydrolase</keyword>
<dbReference type="InterPro" id="IPR036225">
    <property type="entry name" value="SRP/SRP_N"/>
</dbReference>
<keyword evidence="5 9" id="KW-0342">GTP-binding</keyword>
<comment type="catalytic activity">
    <reaction evidence="8 9">
        <text>GTP + H2O = GDP + phosphate + H(+)</text>
        <dbReference type="Rhea" id="RHEA:19669"/>
        <dbReference type="ChEBI" id="CHEBI:15377"/>
        <dbReference type="ChEBI" id="CHEBI:15378"/>
        <dbReference type="ChEBI" id="CHEBI:37565"/>
        <dbReference type="ChEBI" id="CHEBI:43474"/>
        <dbReference type="ChEBI" id="CHEBI:58189"/>
        <dbReference type="EC" id="3.6.5.4"/>
    </reaction>
</comment>
<feature type="binding site" evidence="9">
    <location>
        <begin position="191"/>
        <end position="195"/>
    </location>
    <ligand>
        <name>GTP</name>
        <dbReference type="ChEBI" id="CHEBI:37565"/>
    </ligand>
</feature>
<accession>A0A5D6WDG2</accession>
<comment type="function">
    <text evidence="9">Involved in targeting and insertion of nascent membrane proteins into the cytoplasmic membrane. Acts as a receptor for the complex formed by the signal recognition particle (SRP) and the ribosome-nascent chain (RNC).</text>
</comment>